<feature type="signal peptide" evidence="1">
    <location>
        <begin position="1"/>
        <end position="26"/>
    </location>
</feature>
<keyword evidence="1" id="KW-0732">Signal</keyword>
<keyword evidence="3" id="KW-1185">Reference proteome</keyword>
<dbReference type="HOGENOM" id="CLU_072870_0_0_1"/>
<protein>
    <submittedName>
        <fullName evidence="2">Uncharacterized protein</fullName>
    </submittedName>
</protein>
<evidence type="ECO:0000313" key="2">
    <source>
        <dbReference type="EMBL" id="KEY70218.1"/>
    </source>
</evidence>
<evidence type="ECO:0000256" key="1">
    <source>
        <dbReference type="SAM" id="SignalP"/>
    </source>
</evidence>
<gene>
    <name evidence="2" type="ORF">S7711_10720</name>
</gene>
<dbReference type="EMBL" id="KL648458">
    <property type="protein sequence ID" value="KEY70218.1"/>
    <property type="molecule type" value="Genomic_DNA"/>
</dbReference>
<dbReference type="AlphaFoldDB" id="A0A084AY39"/>
<proteinExistence type="predicted"/>
<feature type="chain" id="PRO_5001771393" evidence="1">
    <location>
        <begin position="27"/>
        <end position="330"/>
    </location>
</feature>
<dbReference type="Proteomes" id="UP000028045">
    <property type="component" value="Unassembled WGS sequence"/>
</dbReference>
<sequence length="330" mass="35844">MFRPCLFRGVPALSMLVFVLSTASVAQEFSDHIVGCLEVDCPVLEDSTFTDCTVVDFDLALMGLARIPFPSNSSLSGLSWVEGVGAEMVDVDGAEGQMQRSETRFWLGTPPDLDLDDVGACALFFTQLTDAVTFDNSMQRNVDRGDCNEALSENCVSALNERALALDFHNLTIDDACQLLQTEFEDNLDEACHAFTSGPVWNNLVVRPLSGPDSSSPITAEQNSTSNCWPIIPRSDQLTPVETFEDISDVFATTLNDWSYTIYPILTVFFPGNGTLITEVESQLTCMKAIDGNSATNATMSPGDEEGKATSLEWSAALTLGMFFVALFLA</sequence>
<reference evidence="2 3" key="1">
    <citation type="journal article" date="2014" name="BMC Genomics">
        <title>Comparative genome sequencing reveals chemotype-specific gene clusters in the toxigenic black mold Stachybotrys.</title>
        <authorList>
            <person name="Semeiks J."/>
            <person name="Borek D."/>
            <person name="Otwinowski Z."/>
            <person name="Grishin N.V."/>
        </authorList>
    </citation>
    <scope>NUCLEOTIDE SEQUENCE [LARGE SCALE GENOMIC DNA]</scope>
    <source>
        <strain evidence="3">CBS 109288 / IBT 7711</strain>
    </source>
</reference>
<organism evidence="2 3">
    <name type="scientific">Stachybotrys chartarum (strain CBS 109288 / IBT 7711)</name>
    <name type="common">Toxic black mold</name>
    <name type="synonym">Stilbospora chartarum</name>
    <dbReference type="NCBI Taxonomy" id="1280523"/>
    <lineage>
        <taxon>Eukaryota</taxon>
        <taxon>Fungi</taxon>
        <taxon>Dikarya</taxon>
        <taxon>Ascomycota</taxon>
        <taxon>Pezizomycotina</taxon>
        <taxon>Sordariomycetes</taxon>
        <taxon>Hypocreomycetidae</taxon>
        <taxon>Hypocreales</taxon>
        <taxon>Stachybotryaceae</taxon>
        <taxon>Stachybotrys</taxon>
    </lineage>
</organism>
<evidence type="ECO:0000313" key="3">
    <source>
        <dbReference type="Proteomes" id="UP000028045"/>
    </source>
</evidence>
<dbReference type="OrthoDB" id="4154404at2759"/>
<accession>A0A084AY39</accession>
<name>A0A084AY39_STACB</name>